<feature type="compositionally biased region" description="Acidic residues" evidence="3">
    <location>
        <begin position="135"/>
        <end position="145"/>
    </location>
</feature>
<sequence length="576" mass="64812">MAFRLPLREDFEAWSTLQVADFLRQYGLQECIGVIDKLGINGSTFLNMTERELNKFNILYQPQLQRIVNDIKKNDGGIIDKLRSLTSNKNPPSVPQRDYFADNADSDDNEEEFDDDSEYEDPDGPSDSETYAVPEDNDDDDDENYEPPPTEPENTLPTPILFGPSNGGYADKKPNRQPPVLPNPIMNKPRPKPNTTPRTNQPLPPQSRAHMTPPSIPKPMSNKLFSIPQLSPRPHPGMKKALPKEQFENQEDYIVPKEEDDDNYIEPTQDIQQPYKPPVVNRASKPTKPTIPSSAKSLSLPIIDPNESAVYEVPENEVKPSPQLKRSSLPLPKRDSPPKIEPDDVEYDICDDHTFVTPSKGPSPLPRINKPKPPSLKTQKPSLPTRDVNSNIDKLTGSNRTWPHSSGSELPPLPHPAMKFPLPVPGPKPPVVQRSLELPNRYPAMPSRNNLPSASEQEAGVVNKEWYASSCPRKTAEDALQSSSRDGSFLIRKSTGQDARQPYTLVVFYNRKVYNIPVRYIESTQQYALGREKSGEERFSSVAEMIENHQRTPLVLIDGQNNTKDSTKLRFPVKIP</sequence>
<dbReference type="Gene3D" id="1.10.150.50">
    <property type="entry name" value="Transcription Factor, Ets-1"/>
    <property type="match status" value="1"/>
</dbReference>
<dbReference type="PANTHER" id="PTHR14098">
    <property type="entry name" value="SH2 DOMAIN CONTAINING PROTEIN"/>
    <property type="match status" value="1"/>
</dbReference>
<dbReference type="SMART" id="SM00252">
    <property type="entry name" value="SH2"/>
    <property type="match status" value="1"/>
</dbReference>
<dbReference type="PANTHER" id="PTHR14098:SF3">
    <property type="entry name" value="B-CELL LINKER PROTEIN"/>
    <property type="match status" value="1"/>
</dbReference>
<evidence type="ECO:0000256" key="3">
    <source>
        <dbReference type="SAM" id="MobiDB-lite"/>
    </source>
</evidence>
<keyword evidence="6" id="KW-1185">Reference proteome</keyword>
<dbReference type="SMART" id="SM00454">
    <property type="entry name" value="SAM"/>
    <property type="match status" value="1"/>
</dbReference>
<accession>A0AAD1WU40</accession>
<feature type="domain" description="SH2" evidence="4">
    <location>
        <begin position="466"/>
        <end position="573"/>
    </location>
</feature>
<protein>
    <submittedName>
        <fullName evidence="5">B-cell linker isoform X2</fullName>
    </submittedName>
</protein>
<feature type="region of interest" description="Disordered" evidence="3">
    <location>
        <begin position="83"/>
        <end position="424"/>
    </location>
</feature>
<organism evidence="5 6">
    <name type="scientific">Pelobates cultripes</name>
    <name type="common">Western spadefoot toad</name>
    <dbReference type="NCBI Taxonomy" id="61616"/>
    <lineage>
        <taxon>Eukaryota</taxon>
        <taxon>Metazoa</taxon>
        <taxon>Chordata</taxon>
        <taxon>Craniata</taxon>
        <taxon>Vertebrata</taxon>
        <taxon>Euteleostomi</taxon>
        <taxon>Amphibia</taxon>
        <taxon>Batrachia</taxon>
        <taxon>Anura</taxon>
        <taxon>Pelobatoidea</taxon>
        <taxon>Pelobatidae</taxon>
        <taxon>Pelobates</taxon>
    </lineage>
</organism>
<evidence type="ECO:0000256" key="1">
    <source>
        <dbReference type="ARBA" id="ARBA00022999"/>
    </source>
</evidence>
<dbReference type="GO" id="GO:0007169">
    <property type="term" value="P:cell surface receptor protein tyrosine kinase signaling pathway"/>
    <property type="evidence" value="ECO:0007669"/>
    <property type="project" value="TreeGrafter"/>
</dbReference>
<evidence type="ECO:0000259" key="4">
    <source>
        <dbReference type="PROSITE" id="PS50001"/>
    </source>
</evidence>
<dbReference type="SUPFAM" id="SSF55550">
    <property type="entry name" value="SH2 domain"/>
    <property type="match status" value="1"/>
</dbReference>
<dbReference type="FunFam" id="3.30.505.10:FF:000016">
    <property type="entry name" value="B-cell linker protein isoform 2"/>
    <property type="match status" value="1"/>
</dbReference>
<dbReference type="InterPro" id="IPR001660">
    <property type="entry name" value="SAM"/>
</dbReference>
<name>A0AAD1WU40_PELCU</name>
<dbReference type="SUPFAM" id="SSF47769">
    <property type="entry name" value="SAM/Pointed domain"/>
    <property type="match status" value="1"/>
</dbReference>
<reference evidence="5" key="1">
    <citation type="submission" date="2022-03" db="EMBL/GenBank/DDBJ databases">
        <authorList>
            <person name="Alioto T."/>
            <person name="Alioto T."/>
            <person name="Gomez Garrido J."/>
        </authorList>
    </citation>
    <scope>NUCLEOTIDE SEQUENCE</scope>
</reference>
<dbReference type="Pfam" id="PF00017">
    <property type="entry name" value="SH2"/>
    <property type="match status" value="1"/>
</dbReference>
<dbReference type="InterPro" id="IPR051751">
    <property type="entry name" value="Immunoreceptor_sig_adapters"/>
</dbReference>
<feature type="compositionally biased region" description="Polar residues" evidence="3">
    <location>
        <begin position="376"/>
        <end position="408"/>
    </location>
</feature>
<dbReference type="GO" id="GO:0005737">
    <property type="term" value="C:cytoplasm"/>
    <property type="evidence" value="ECO:0007669"/>
    <property type="project" value="TreeGrafter"/>
</dbReference>
<dbReference type="CDD" id="cd09929">
    <property type="entry name" value="SH2_BLNK_SLP-76"/>
    <property type="match status" value="1"/>
</dbReference>
<dbReference type="EMBL" id="OW240922">
    <property type="protein sequence ID" value="CAH2322399.1"/>
    <property type="molecule type" value="Genomic_DNA"/>
</dbReference>
<dbReference type="PROSITE" id="PS50001">
    <property type="entry name" value="SH2"/>
    <property type="match status" value="1"/>
</dbReference>
<dbReference type="Proteomes" id="UP001295444">
    <property type="component" value="Chromosome 11"/>
</dbReference>
<dbReference type="AlphaFoldDB" id="A0AAD1WU40"/>
<dbReference type="GO" id="GO:0035556">
    <property type="term" value="P:intracellular signal transduction"/>
    <property type="evidence" value="ECO:0007669"/>
    <property type="project" value="TreeGrafter"/>
</dbReference>
<dbReference type="InterPro" id="IPR036860">
    <property type="entry name" value="SH2_dom_sf"/>
</dbReference>
<dbReference type="InterPro" id="IPR013761">
    <property type="entry name" value="SAM/pointed_sf"/>
</dbReference>
<dbReference type="Pfam" id="PF00536">
    <property type="entry name" value="SAM_1"/>
    <property type="match status" value="1"/>
</dbReference>
<evidence type="ECO:0000313" key="5">
    <source>
        <dbReference type="EMBL" id="CAH2322399.1"/>
    </source>
</evidence>
<proteinExistence type="predicted"/>
<feature type="compositionally biased region" description="Basic and acidic residues" evidence="3">
    <location>
        <begin position="332"/>
        <end position="342"/>
    </location>
</feature>
<gene>
    <name evidence="5" type="ORF">PECUL_23A033341</name>
</gene>
<feature type="compositionally biased region" description="Acidic residues" evidence="3">
    <location>
        <begin position="104"/>
        <end position="126"/>
    </location>
</feature>
<evidence type="ECO:0000313" key="6">
    <source>
        <dbReference type="Proteomes" id="UP001295444"/>
    </source>
</evidence>
<evidence type="ECO:0000256" key="2">
    <source>
        <dbReference type="PROSITE-ProRule" id="PRU00191"/>
    </source>
</evidence>
<keyword evidence="1 2" id="KW-0727">SH2 domain</keyword>
<dbReference type="Gene3D" id="3.30.505.10">
    <property type="entry name" value="SH2 domain"/>
    <property type="match status" value="1"/>
</dbReference>
<dbReference type="InterPro" id="IPR000980">
    <property type="entry name" value="SH2"/>
</dbReference>